<organism evidence="2 3">
    <name type="scientific">Erwinia rhapontici</name>
    <name type="common">Pectobacterium rhapontici</name>
    <dbReference type="NCBI Taxonomy" id="55212"/>
    <lineage>
        <taxon>Bacteria</taxon>
        <taxon>Pseudomonadati</taxon>
        <taxon>Pseudomonadota</taxon>
        <taxon>Gammaproteobacteria</taxon>
        <taxon>Enterobacterales</taxon>
        <taxon>Erwiniaceae</taxon>
        <taxon>Erwinia</taxon>
    </lineage>
</organism>
<dbReference type="GeneID" id="99866243"/>
<gene>
    <name evidence="2" type="ORF">ERHA53_19280</name>
</gene>
<evidence type="ECO:0000256" key="1">
    <source>
        <dbReference type="SAM" id="Phobius"/>
    </source>
</evidence>
<sequence>MNAALLFSLLLIGGPLIGFLVIIGICLPGVLLALWHQFEERMHLRSRH</sequence>
<dbReference type="Proteomes" id="UP000677515">
    <property type="component" value="Chromosome"/>
</dbReference>
<reference evidence="2 3" key="1">
    <citation type="submission" date="2021-01" db="EMBL/GenBank/DDBJ databases">
        <title>Complete genome sequence of Erwinia rhapontici MAFF 311153.</title>
        <authorList>
            <person name="Morohoshi T."/>
            <person name="Someya N."/>
        </authorList>
    </citation>
    <scope>NUCLEOTIDE SEQUENCE [LARGE SCALE GENOMIC DNA]</scope>
    <source>
        <strain evidence="2 3">MAFF 311153</strain>
    </source>
</reference>
<dbReference type="RefSeq" id="WP_159337277.1">
    <property type="nucleotide sequence ID" value="NZ_AP024329.1"/>
</dbReference>
<feature type="transmembrane region" description="Helical" evidence="1">
    <location>
        <begin position="6"/>
        <end position="35"/>
    </location>
</feature>
<evidence type="ECO:0000313" key="2">
    <source>
        <dbReference type="EMBL" id="BCQ34585.1"/>
    </source>
</evidence>
<keyword evidence="1" id="KW-1133">Transmembrane helix</keyword>
<keyword evidence="3" id="KW-1185">Reference proteome</keyword>
<evidence type="ECO:0000313" key="3">
    <source>
        <dbReference type="Proteomes" id="UP000677515"/>
    </source>
</evidence>
<keyword evidence="1" id="KW-0812">Transmembrane</keyword>
<protein>
    <recommendedName>
        <fullName evidence="4">AI-2E family transporter</fullName>
    </recommendedName>
</protein>
<accession>A0ABM7MZG7</accession>
<dbReference type="EMBL" id="AP024329">
    <property type="protein sequence ID" value="BCQ34585.1"/>
    <property type="molecule type" value="Genomic_DNA"/>
</dbReference>
<name>A0ABM7MZG7_ERWRD</name>
<keyword evidence="1" id="KW-0472">Membrane</keyword>
<evidence type="ECO:0008006" key="4">
    <source>
        <dbReference type="Google" id="ProtNLM"/>
    </source>
</evidence>
<proteinExistence type="predicted"/>